<feature type="region of interest" description="Disordered" evidence="1">
    <location>
        <begin position="61"/>
        <end position="81"/>
    </location>
</feature>
<reference evidence="2" key="1">
    <citation type="journal article" date="2020" name="Phytopathology">
        <title>Genome Sequence Resources of Colletotrichum truncatum, C. plurivorum, C. musicola, and C. sojae: Four Species Pathogenic to Soybean (Glycine max).</title>
        <authorList>
            <person name="Rogerio F."/>
            <person name="Boufleur T.R."/>
            <person name="Ciampi-Guillardi M."/>
            <person name="Sukno S.A."/>
            <person name="Thon M.R."/>
            <person name="Massola Junior N.S."/>
            <person name="Baroncelli R."/>
        </authorList>
    </citation>
    <scope>NUCLEOTIDE SEQUENCE</scope>
    <source>
        <strain evidence="2">LFN00145</strain>
    </source>
</reference>
<keyword evidence="3" id="KW-1185">Reference proteome</keyword>
<name>A0A8H6KTZ5_9PEZI</name>
<evidence type="ECO:0000313" key="3">
    <source>
        <dbReference type="Proteomes" id="UP000654918"/>
    </source>
</evidence>
<accession>A0A8H6KTZ5</accession>
<evidence type="ECO:0000256" key="1">
    <source>
        <dbReference type="SAM" id="MobiDB-lite"/>
    </source>
</evidence>
<gene>
    <name evidence="2" type="ORF">CPLU01_02965</name>
</gene>
<comment type="caution">
    <text evidence="2">The sequence shown here is derived from an EMBL/GenBank/DDBJ whole genome shotgun (WGS) entry which is preliminary data.</text>
</comment>
<proteinExistence type="predicted"/>
<dbReference type="Proteomes" id="UP000654918">
    <property type="component" value="Unassembled WGS sequence"/>
</dbReference>
<feature type="region of interest" description="Disordered" evidence="1">
    <location>
        <begin position="1"/>
        <end position="27"/>
    </location>
</feature>
<feature type="compositionally biased region" description="Polar residues" evidence="1">
    <location>
        <begin position="1"/>
        <end position="12"/>
    </location>
</feature>
<dbReference type="AlphaFoldDB" id="A0A8H6KTZ5"/>
<protein>
    <submittedName>
        <fullName evidence="2">Uncharacterized protein</fullName>
    </submittedName>
</protein>
<sequence length="140" mass="15871">MAITKISRSSRIQAGPGRDLQRRTRSASRSLLARNANQKKTIAELRNRYLAAMFIPAPSPVKLRPVTDDDGSVTSSGELPDFCEMPFRDQTPLVKSPRILISTQTFRWVKTREDIWLKVPAPAKKSRIILRRKGAKTQKK</sequence>
<dbReference type="EMBL" id="WIGO01000024">
    <property type="protein sequence ID" value="KAF6837612.1"/>
    <property type="molecule type" value="Genomic_DNA"/>
</dbReference>
<organism evidence="2 3">
    <name type="scientific">Colletotrichum plurivorum</name>
    <dbReference type="NCBI Taxonomy" id="2175906"/>
    <lineage>
        <taxon>Eukaryota</taxon>
        <taxon>Fungi</taxon>
        <taxon>Dikarya</taxon>
        <taxon>Ascomycota</taxon>
        <taxon>Pezizomycotina</taxon>
        <taxon>Sordariomycetes</taxon>
        <taxon>Hypocreomycetidae</taxon>
        <taxon>Glomerellales</taxon>
        <taxon>Glomerellaceae</taxon>
        <taxon>Colletotrichum</taxon>
        <taxon>Colletotrichum orchidearum species complex</taxon>
    </lineage>
</organism>
<evidence type="ECO:0000313" key="2">
    <source>
        <dbReference type="EMBL" id="KAF6837612.1"/>
    </source>
</evidence>